<reference evidence="2" key="1">
    <citation type="journal article" date="2019" name="Int. J. Syst. Evol. Microbiol.">
        <title>The Global Catalogue of Microorganisms (GCM) 10K type strain sequencing project: providing services to taxonomists for standard genome sequencing and annotation.</title>
        <authorList>
            <consortium name="The Broad Institute Genomics Platform"/>
            <consortium name="The Broad Institute Genome Sequencing Center for Infectious Disease"/>
            <person name="Wu L."/>
            <person name="Ma J."/>
        </authorList>
    </citation>
    <scope>NUCLEOTIDE SEQUENCE [LARGE SCALE GENOMIC DNA]</scope>
    <source>
        <strain evidence="2">CCUG 54523</strain>
    </source>
</reference>
<evidence type="ECO:0000313" key="2">
    <source>
        <dbReference type="Proteomes" id="UP001597055"/>
    </source>
</evidence>
<dbReference type="RefSeq" id="WP_378771908.1">
    <property type="nucleotide sequence ID" value="NZ_JBHTII010000001.1"/>
</dbReference>
<sequence length="41" mass="4306">MHISAILHAEGENRSGASVDSSMIFVLSSCSVRSLAATWSP</sequence>
<name>A0ABW3AHJ6_9MICO</name>
<proteinExistence type="predicted"/>
<protein>
    <submittedName>
        <fullName evidence="1">Uncharacterized protein</fullName>
    </submittedName>
</protein>
<dbReference type="Proteomes" id="UP001597055">
    <property type="component" value="Unassembled WGS sequence"/>
</dbReference>
<keyword evidence="2" id="KW-1185">Reference proteome</keyword>
<dbReference type="EMBL" id="JBHTII010000001">
    <property type="protein sequence ID" value="MFD0790451.1"/>
    <property type="molecule type" value="Genomic_DNA"/>
</dbReference>
<accession>A0ABW3AHJ6</accession>
<evidence type="ECO:0000313" key="1">
    <source>
        <dbReference type="EMBL" id="MFD0790451.1"/>
    </source>
</evidence>
<organism evidence="1 2">
    <name type="scientific">Microbacterium insulae</name>
    <dbReference type="NCBI Taxonomy" id="483014"/>
    <lineage>
        <taxon>Bacteria</taxon>
        <taxon>Bacillati</taxon>
        <taxon>Actinomycetota</taxon>
        <taxon>Actinomycetes</taxon>
        <taxon>Micrococcales</taxon>
        <taxon>Microbacteriaceae</taxon>
        <taxon>Microbacterium</taxon>
    </lineage>
</organism>
<comment type="caution">
    <text evidence="1">The sequence shown here is derived from an EMBL/GenBank/DDBJ whole genome shotgun (WGS) entry which is preliminary data.</text>
</comment>
<gene>
    <name evidence="1" type="ORF">ACFQ0P_08575</name>
</gene>